<organism evidence="1 2">
    <name type="scientific">Methanimicrococcus blatticola</name>
    <dbReference type="NCBI Taxonomy" id="91560"/>
    <lineage>
        <taxon>Archaea</taxon>
        <taxon>Methanobacteriati</taxon>
        <taxon>Methanobacteriota</taxon>
        <taxon>Stenosarchaea group</taxon>
        <taxon>Methanomicrobia</taxon>
        <taxon>Methanosarcinales</taxon>
        <taxon>Methanosarcinaceae</taxon>
        <taxon>Methanimicrococcus</taxon>
    </lineage>
</organism>
<dbReference type="EMBL" id="SNYS01000006">
    <property type="protein sequence ID" value="TDQ70136.1"/>
    <property type="molecule type" value="Genomic_DNA"/>
</dbReference>
<evidence type="ECO:0000313" key="1">
    <source>
        <dbReference type="EMBL" id="TDQ70136.1"/>
    </source>
</evidence>
<accession>A0A484F4Q5</accession>
<dbReference type="Proteomes" id="UP000294855">
    <property type="component" value="Unassembled WGS sequence"/>
</dbReference>
<dbReference type="RefSeq" id="WP_166627372.1">
    <property type="nucleotide sequence ID" value="NZ_JAHDUW010000005.1"/>
</dbReference>
<name>A0A484F4Q5_9EURY</name>
<gene>
    <name evidence="1" type="ORF">C7391_0475</name>
</gene>
<sequence length="48" mass="5586">MTQKPNTRAFLFDDISDSSKHAFKRKAVYKLRLPYVLKRICGSDLLNV</sequence>
<keyword evidence="2" id="KW-1185">Reference proteome</keyword>
<evidence type="ECO:0000313" key="2">
    <source>
        <dbReference type="Proteomes" id="UP000294855"/>
    </source>
</evidence>
<dbReference type="AlphaFoldDB" id="A0A484F4Q5"/>
<proteinExistence type="predicted"/>
<reference evidence="1 2" key="1">
    <citation type="submission" date="2019-03" db="EMBL/GenBank/DDBJ databases">
        <title>Genomic Encyclopedia of Type Strains, Phase IV (KMG-IV): sequencing the most valuable type-strain genomes for metagenomic binning, comparative biology and taxonomic classification.</title>
        <authorList>
            <person name="Goeker M."/>
        </authorList>
    </citation>
    <scope>NUCLEOTIDE SEQUENCE [LARGE SCALE GENOMIC DNA]</scope>
    <source>
        <strain evidence="1 2">DSM 13328</strain>
    </source>
</reference>
<protein>
    <submittedName>
        <fullName evidence="1">Uncharacterized protein</fullName>
    </submittedName>
</protein>
<comment type="caution">
    <text evidence="1">The sequence shown here is derived from an EMBL/GenBank/DDBJ whole genome shotgun (WGS) entry which is preliminary data.</text>
</comment>